<dbReference type="AlphaFoldDB" id="A0AAV9M0C5"/>
<name>A0AAV9M0C5_9SOLN</name>
<evidence type="ECO:0000313" key="1">
    <source>
        <dbReference type="EMBL" id="KAK4731500.1"/>
    </source>
</evidence>
<proteinExistence type="predicted"/>
<keyword evidence="2" id="KW-1185">Reference proteome</keyword>
<dbReference type="Proteomes" id="UP001311915">
    <property type="component" value="Unassembled WGS sequence"/>
</dbReference>
<reference evidence="1 2" key="1">
    <citation type="submission" date="2023-10" db="EMBL/GenBank/DDBJ databases">
        <title>Genome-Wide Identification Analysis in wild type Solanum Pinnatisectum Reveals Some Genes Defensing Phytophthora Infestans.</title>
        <authorList>
            <person name="Sun C."/>
        </authorList>
    </citation>
    <scope>NUCLEOTIDE SEQUENCE [LARGE SCALE GENOMIC DNA]</scope>
    <source>
        <strain evidence="1">LQN</strain>
        <tissue evidence="1">Leaf</tissue>
    </source>
</reference>
<comment type="caution">
    <text evidence="1">The sequence shown here is derived from an EMBL/GenBank/DDBJ whole genome shotgun (WGS) entry which is preliminary data.</text>
</comment>
<protein>
    <recommendedName>
        <fullName evidence="3">DUF4283 domain-containing protein</fullName>
    </recommendedName>
</protein>
<dbReference type="EMBL" id="JAWPEI010000003">
    <property type="protein sequence ID" value="KAK4731500.1"/>
    <property type="molecule type" value="Genomic_DNA"/>
</dbReference>
<sequence>MNLSYIPRVIQEGEVVVQLTEEDMEEENGVWAQAIVLYVVGNTPSIGTIERFIGSQWNFVQKPKDIIFKGPYSLFNRPVIIKSWAPNFNFKEEVLGTIPLWVKLPNLPRNCWTASTLNKIGSGLGKPLCANAYTSNMEQIMTCDQIVEYKWRPIYCTKCCQVGHVCRDENLPVEKPRGKKVWRKPRVLDPNTNPLIDDKGRYKAQLVGEGEKGKEKVQRRNSGLIL</sequence>
<evidence type="ECO:0000313" key="2">
    <source>
        <dbReference type="Proteomes" id="UP001311915"/>
    </source>
</evidence>
<dbReference type="PANTHER" id="PTHR33233:SF17">
    <property type="entry name" value="DUF4283 DOMAIN-CONTAINING PROTEIN"/>
    <property type="match status" value="1"/>
</dbReference>
<accession>A0AAV9M0C5</accession>
<dbReference type="PANTHER" id="PTHR33233">
    <property type="entry name" value="ENDONUCLEASE/EXONUCLEASE/PHOSPHATASE"/>
    <property type="match status" value="1"/>
</dbReference>
<gene>
    <name evidence="1" type="ORF">R3W88_024488</name>
</gene>
<organism evidence="1 2">
    <name type="scientific">Solanum pinnatisectum</name>
    <name type="common">tansyleaf nightshade</name>
    <dbReference type="NCBI Taxonomy" id="50273"/>
    <lineage>
        <taxon>Eukaryota</taxon>
        <taxon>Viridiplantae</taxon>
        <taxon>Streptophyta</taxon>
        <taxon>Embryophyta</taxon>
        <taxon>Tracheophyta</taxon>
        <taxon>Spermatophyta</taxon>
        <taxon>Magnoliopsida</taxon>
        <taxon>eudicotyledons</taxon>
        <taxon>Gunneridae</taxon>
        <taxon>Pentapetalae</taxon>
        <taxon>asterids</taxon>
        <taxon>lamiids</taxon>
        <taxon>Solanales</taxon>
        <taxon>Solanaceae</taxon>
        <taxon>Solanoideae</taxon>
        <taxon>Solaneae</taxon>
        <taxon>Solanum</taxon>
    </lineage>
</organism>
<evidence type="ECO:0008006" key="3">
    <source>
        <dbReference type="Google" id="ProtNLM"/>
    </source>
</evidence>